<dbReference type="SUPFAM" id="SSF103473">
    <property type="entry name" value="MFS general substrate transporter"/>
    <property type="match status" value="1"/>
</dbReference>
<gene>
    <name evidence="9" type="ORF">GCM10008957_35930</name>
</gene>
<comment type="subcellular location">
    <subcellularLocation>
        <location evidence="1">Endomembrane system</location>
        <topology evidence="1">Multi-pass membrane protein</topology>
    </subcellularLocation>
</comment>
<evidence type="ECO:0000313" key="10">
    <source>
        <dbReference type="Proteomes" id="UP000603865"/>
    </source>
</evidence>
<evidence type="ECO:0000256" key="1">
    <source>
        <dbReference type="ARBA" id="ARBA00004127"/>
    </source>
</evidence>
<dbReference type="InterPro" id="IPR051788">
    <property type="entry name" value="MFS_Transporter"/>
</dbReference>
<dbReference type="InterPro" id="IPR011701">
    <property type="entry name" value="MFS"/>
</dbReference>
<dbReference type="AlphaFoldDB" id="A0A918F8V9"/>
<dbReference type="Gene3D" id="1.20.1250.20">
    <property type="entry name" value="MFS general substrate transporter like domains"/>
    <property type="match status" value="1"/>
</dbReference>
<keyword evidence="10" id="KW-1185">Reference proteome</keyword>
<evidence type="ECO:0000313" key="9">
    <source>
        <dbReference type="EMBL" id="GGR20312.1"/>
    </source>
</evidence>
<dbReference type="PANTHER" id="PTHR23514:SF3">
    <property type="entry name" value="BYPASS OF STOP CODON PROTEIN 6"/>
    <property type="match status" value="1"/>
</dbReference>
<evidence type="ECO:0000259" key="8">
    <source>
        <dbReference type="PROSITE" id="PS50850"/>
    </source>
</evidence>
<feature type="transmembrane region" description="Helical" evidence="7">
    <location>
        <begin position="140"/>
        <end position="164"/>
    </location>
</feature>
<evidence type="ECO:0000256" key="2">
    <source>
        <dbReference type="ARBA" id="ARBA00008335"/>
    </source>
</evidence>
<dbReference type="GO" id="GO:0012505">
    <property type="term" value="C:endomembrane system"/>
    <property type="evidence" value="ECO:0007669"/>
    <property type="project" value="UniProtKB-SubCell"/>
</dbReference>
<feature type="domain" description="Major facilitator superfamily (MFS) profile" evidence="8">
    <location>
        <begin position="12"/>
        <end position="398"/>
    </location>
</feature>
<evidence type="ECO:0000256" key="7">
    <source>
        <dbReference type="SAM" id="Phobius"/>
    </source>
</evidence>
<dbReference type="EMBL" id="BMQL01000024">
    <property type="protein sequence ID" value="GGR20312.1"/>
    <property type="molecule type" value="Genomic_DNA"/>
</dbReference>
<proteinExistence type="inferred from homology"/>
<keyword evidence="5 7" id="KW-1133">Transmembrane helix</keyword>
<organism evidence="9 10">
    <name type="scientific">Deinococcus ruber</name>
    <dbReference type="NCBI Taxonomy" id="1848197"/>
    <lineage>
        <taxon>Bacteria</taxon>
        <taxon>Thermotogati</taxon>
        <taxon>Deinococcota</taxon>
        <taxon>Deinococci</taxon>
        <taxon>Deinococcales</taxon>
        <taxon>Deinococcaceae</taxon>
        <taxon>Deinococcus</taxon>
    </lineage>
</organism>
<feature type="transmembrane region" description="Helical" evidence="7">
    <location>
        <begin position="288"/>
        <end position="307"/>
    </location>
</feature>
<dbReference type="InterPro" id="IPR020846">
    <property type="entry name" value="MFS_dom"/>
</dbReference>
<sequence>MKFKLHRRATTALTSFVIAALTTELADELVDGATGAVWPYLRNDLHLTYTEVGLLLGMPGVLANLIEPLFGLLADAGYHRRIVLGGGFAFALALLLTALAENFWGLLLSFVLFYPASGAFVSLTQAAWMDAESERQEQNMARWTLAGSVGNVVGPVLIGAAVALGVGWRPVFAVLAALSLMALFLMWRAPSLHPSAAPPEQEAAFQLRESLQYVFHSVKRAAVLDSLLLLEASNLMLDVFRAFLALYFVDAAHSTPAQATLAVGVLTGVGLIGDALIVPVLEKLSGVAFVKWSALLVSVLFPAFLWVPHVGWKLVDAALIGLLTSGWYAVLQARLYGLLPERSGTVMALGSVTGMAGAAILPVLGWLADRAGVQNALWCLLLGPLLLVWRLPSVTLRR</sequence>
<dbReference type="PROSITE" id="PS50850">
    <property type="entry name" value="MFS"/>
    <property type="match status" value="1"/>
</dbReference>
<evidence type="ECO:0000256" key="6">
    <source>
        <dbReference type="ARBA" id="ARBA00023136"/>
    </source>
</evidence>
<comment type="caution">
    <text evidence="9">The sequence shown here is derived from an EMBL/GenBank/DDBJ whole genome shotgun (WGS) entry which is preliminary data.</text>
</comment>
<keyword evidence="3" id="KW-0813">Transport</keyword>
<evidence type="ECO:0000256" key="5">
    <source>
        <dbReference type="ARBA" id="ARBA00022989"/>
    </source>
</evidence>
<feature type="transmembrane region" description="Helical" evidence="7">
    <location>
        <begin position="106"/>
        <end position="128"/>
    </location>
</feature>
<feature type="transmembrane region" description="Helical" evidence="7">
    <location>
        <begin position="319"/>
        <end position="339"/>
    </location>
</feature>
<feature type="transmembrane region" description="Helical" evidence="7">
    <location>
        <begin position="50"/>
        <end position="70"/>
    </location>
</feature>
<dbReference type="Proteomes" id="UP000603865">
    <property type="component" value="Unassembled WGS sequence"/>
</dbReference>
<dbReference type="GO" id="GO:0022857">
    <property type="term" value="F:transmembrane transporter activity"/>
    <property type="evidence" value="ECO:0007669"/>
    <property type="project" value="InterPro"/>
</dbReference>
<name>A0A918F8V9_9DEIO</name>
<evidence type="ECO:0000256" key="4">
    <source>
        <dbReference type="ARBA" id="ARBA00022692"/>
    </source>
</evidence>
<dbReference type="Pfam" id="PF07690">
    <property type="entry name" value="MFS_1"/>
    <property type="match status" value="1"/>
</dbReference>
<dbReference type="InterPro" id="IPR036259">
    <property type="entry name" value="MFS_trans_sf"/>
</dbReference>
<feature type="transmembrane region" description="Helical" evidence="7">
    <location>
        <begin position="261"/>
        <end position="281"/>
    </location>
</feature>
<feature type="transmembrane region" description="Helical" evidence="7">
    <location>
        <begin position="170"/>
        <end position="187"/>
    </location>
</feature>
<accession>A0A918F8V9</accession>
<reference evidence="9" key="1">
    <citation type="journal article" date="2014" name="Int. J. Syst. Evol. Microbiol.">
        <title>Complete genome sequence of Corynebacterium casei LMG S-19264T (=DSM 44701T), isolated from a smear-ripened cheese.</title>
        <authorList>
            <consortium name="US DOE Joint Genome Institute (JGI-PGF)"/>
            <person name="Walter F."/>
            <person name="Albersmeier A."/>
            <person name="Kalinowski J."/>
            <person name="Ruckert C."/>
        </authorList>
    </citation>
    <scope>NUCLEOTIDE SEQUENCE</scope>
    <source>
        <strain evidence="9">JCM 31311</strain>
    </source>
</reference>
<keyword evidence="4 7" id="KW-0812">Transmembrane</keyword>
<dbReference type="RefSeq" id="WP_229776192.1">
    <property type="nucleotide sequence ID" value="NZ_BMQL01000024.1"/>
</dbReference>
<keyword evidence="6 7" id="KW-0472">Membrane</keyword>
<dbReference type="GO" id="GO:0016020">
    <property type="term" value="C:membrane"/>
    <property type="evidence" value="ECO:0007669"/>
    <property type="project" value="TreeGrafter"/>
</dbReference>
<feature type="transmembrane region" description="Helical" evidence="7">
    <location>
        <begin position="346"/>
        <end position="367"/>
    </location>
</feature>
<dbReference type="PANTHER" id="PTHR23514">
    <property type="entry name" value="BYPASS OF STOP CODON PROTEIN 6"/>
    <property type="match status" value="1"/>
</dbReference>
<comment type="similarity">
    <text evidence="2">Belongs to the major facilitator superfamily.</text>
</comment>
<protein>
    <recommendedName>
        <fullName evidence="8">Major facilitator superfamily (MFS) profile domain-containing protein</fullName>
    </recommendedName>
</protein>
<feature type="transmembrane region" description="Helical" evidence="7">
    <location>
        <begin position="82"/>
        <end position="100"/>
    </location>
</feature>
<evidence type="ECO:0000256" key="3">
    <source>
        <dbReference type="ARBA" id="ARBA00022448"/>
    </source>
</evidence>
<feature type="transmembrane region" description="Helical" evidence="7">
    <location>
        <begin position="373"/>
        <end position="391"/>
    </location>
</feature>
<reference evidence="9" key="2">
    <citation type="submission" date="2020-09" db="EMBL/GenBank/DDBJ databases">
        <authorList>
            <person name="Sun Q."/>
            <person name="Ohkuma M."/>
        </authorList>
    </citation>
    <scope>NUCLEOTIDE SEQUENCE</scope>
    <source>
        <strain evidence="9">JCM 31311</strain>
    </source>
</reference>